<dbReference type="EMBL" id="PUHQ01000050">
    <property type="protein sequence ID" value="KAG0659812.1"/>
    <property type="molecule type" value="Genomic_DNA"/>
</dbReference>
<organism evidence="1 2">
    <name type="scientific">Rhodotorula mucilaginosa</name>
    <name type="common">Yeast</name>
    <name type="synonym">Rhodotorula rubra</name>
    <dbReference type="NCBI Taxonomy" id="5537"/>
    <lineage>
        <taxon>Eukaryota</taxon>
        <taxon>Fungi</taxon>
        <taxon>Dikarya</taxon>
        <taxon>Basidiomycota</taxon>
        <taxon>Pucciniomycotina</taxon>
        <taxon>Microbotryomycetes</taxon>
        <taxon>Sporidiobolales</taxon>
        <taxon>Sporidiobolaceae</taxon>
        <taxon>Rhodotorula</taxon>
    </lineage>
</organism>
<name>A0A9P7B4T6_RHOMI</name>
<protein>
    <submittedName>
        <fullName evidence="1">Uncharacterized protein</fullName>
    </submittedName>
</protein>
<dbReference type="GO" id="GO:0032981">
    <property type="term" value="P:mitochondrial respiratory chain complex I assembly"/>
    <property type="evidence" value="ECO:0007669"/>
    <property type="project" value="InterPro"/>
</dbReference>
<comment type="caution">
    <text evidence="1">The sequence shown here is derived from an EMBL/GenBank/DDBJ whole genome shotgun (WGS) entry which is preliminary data.</text>
</comment>
<accession>A0A9P7B4T6</accession>
<evidence type="ECO:0000313" key="1">
    <source>
        <dbReference type="EMBL" id="KAG0659812.1"/>
    </source>
</evidence>
<gene>
    <name evidence="1" type="ORF">C6P46_005015</name>
</gene>
<sequence>MTKPSRQAYKPLAALPQAAAQCAEAGRVYGKCIGAKYMDVERGMCEREFVQFRQCMVEAMKRARRS</sequence>
<dbReference type="Proteomes" id="UP000777482">
    <property type="component" value="Unassembled WGS sequence"/>
</dbReference>
<dbReference type="PANTHER" id="PTHR34561">
    <property type="entry name" value="NADH DEHYDROGENASE [UBIQUINONE] 1 ALPHA SUBCOMPLEX ASSEMBLY FACTOR 8"/>
    <property type="match status" value="1"/>
</dbReference>
<evidence type="ECO:0000313" key="2">
    <source>
        <dbReference type="Proteomes" id="UP000777482"/>
    </source>
</evidence>
<dbReference type="GO" id="GO:0005739">
    <property type="term" value="C:mitochondrion"/>
    <property type="evidence" value="ECO:0007669"/>
    <property type="project" value="InterPro"/>
</dbReference>
<dbReference type="OrthoDB" id="3821113at2759"/>
<keyword evidence="2" id="KW-1185">Reference proteome</keyword>
<dbReference type="AlphaFoldDB" id="A0A9P7B4T6"/>
<dbReference type="InterPro" id="IPR034595">
    <property type="entry name" value="NDUFAF8"/>
</dbReference>
<proteinExistence type="predicted"/>
<reference evidence="1 2" key="1">
    <citation type="submission" date="2020-11" db="EMBL/GenBank/DDBJ databases">
        <title>Kefir isolates.</title>
        <authorList>
            <person name="Marcisauskas S."/>
            <person name="Kim Y."/>
            <person name="Blasche S."/>
        </authorList>
    </citation>
    <scope>NUCLEOTIDE SEQUENCE [LARGE SCALE GENOMIC DNA]</scope>
    <source>
        <strain evidence="1 2">KR</strain>
    </source>
</reference>
<dbReference type="PANTHER" id="PTHR34561:SF1">
    <property type="entry name" value="NADH DEHYDROGENASE [UBIQUINONE] 1 ALPHA SUBCOMPLEX ASSEMBLY FACTOR 8"/>
    <property type="match status" value="1"/>
</dbReference>